<keyword evidence="1" id="KW-0812">Transmembrane</keyword>
<sequence>MNNYNNFKSSDFIGDPAFRAWVYGQNQENNIDWEYIASQNPSVSKEMEIARLFLENVRGQIPSVSDKYIEDFSERIFEKHRKISSSVHFTTRRWYQAPSRIYYLAAAIIVAFGVSWFYLIDSQKRSSNTPAISWAAPQQTITHKINSSQTPELVVLKDGSKVTLQPGSSISYLEAFDANERNVQLEGEAFFDVVRNTERPFLVHFNKLTVRVLGTSFNIRSYGSEDGIKVTVKTGKVSVFTNQDKLSKQKPSDLSPAAIMLTANQEVFYKKAKGYFERSVAARTQIIDKTISEQDFIFNETPLSTIFSQLDKAYGIPIIYDEQQIHGCSLTASLADEPLLEKLNLICKTINGSYEVIDGQIVMDIKSCRNSVQ</sequence>
<dbReference type="Pfam" id="PF16344">
    <property type="entry name" value="FecR_C"/>
    <property type="match status" value="1"/>
</dbReference>
<dbReference type="InterPro" id="IPR032508">
    <property type="entry name" value="FecR_C"/>
</dbReference>
<keyword evidence="1" id="KW-1133">Transmembrane helix</keyword>
<dbReference type="Proteomes" id="UP000256373">
    <property type="component" value="Unassembled WGS sequence"/>
</dbReference>
<evidence type="ECO:0000259" key="3">
    <source>
        <dbReference type="Pfam" id="PF16344"/>
    </source>
</evidence>
<dbReference type="Gene3D" id="3.55.50.30">
    <property type="match status" value="1"/>
</dbReference>
<dbReference type="PANTHER" id="PTHR30273">
    <property type="entry name" value="PERIPLASMIC SIGNAL SENSOR AND SIGMA FACTOR ACTIVATOR FECR-RELATED"/>
    <property type="match status" value="1"/>
</dbReference>
<gene>
    <name evidence="4" type="ORF">DSL64_08025</name>
</gene>
<dbReference type="Gene3D" id="2.60.120.1440">
    <property type="match status" value="1"/>
</dbReference>
<dbReference type="Pfam" id="PF04773">
    <property type="entry name" value="FecR"/>
    <property type="match status" value="1"/>
</dbReference>
<dbReference type="EMBL" id="QNUL01000004">
    <property type="protein sequence ID" value="REA62859.1"/>
    <property type="molecule type" value="Genomic_DNA"/>
</dbReference>
<keyword evidence="5" id="KW-1185">Reference proteome</keyword>
<feature type="domain" description="Protein FecR C-terminal" evidence="3">
    <location>
        <begin position="295"/>
        <end position="361"/>
    </location>
</feature>
<dbReference type="GO" id="GO:0016989">
    <property type="term" value="F:sigma factor antagonist activity"/>
    <property type="evidence" value="ECO:0007669"/>
    <property type="project" value="TreeGrafter"/>
</dbReference>
<evidence type="ECO:0008006" key="6">
    <source>
        <dbReference type="Google" id="ProtNLM"/>
    </source>
</evidence>
<evidence type="ECO:0000313" key="4">
    <source>
        <dbReference type="EMBL" id="REA62859.1"/>
    </source>
</evidence>
<dbReference type="OrthoDB" id="837389at2"/>
<dbReference type="InterPro" id="IPR006860">
    <property type="entry name" value="FecR"/>
</dbReference>
<feature type="domain" description="FecR protein" evidence="2">
    <location>
        <begin position="154"/>
        <end position="237"/>
    </location>
</feature>
<dbReference type="InterPro" id="IPR012373">
    <property type="entry name" value="Ferrdict_sens_TM"/>
</dbReference>
<comment type="caution">
    <text evidence="4">The sequence shown here is derived from an EMBL/GenBank/DDBJ whole genome shotgun (WGS) entry which is preliminary data.</text>
</comment>
<reference evidence="4 5" key="1">
    <citation type="submission" date="2018-07" db="EMBL/GenBank/DDBJ databases">
        <title>Dyadobacter roseus sp. nov., isolated from rose rhizosphere soil.</title>
        <authorList>
            <person name="Chen L."/>
        </authorList>
    </citation>
    <scope>NUCLEOTIDE SEQUENCE [LARGE SCALE GENOMIC DNA]</scope>
    <source>
        <strain evidence="4 5">RS19</strain>
    </source>
</reference>
<dbReference type="RefSeq" id="WP_115830155.1">
    <property type="nucleotide sequence ID" value="NZ_QNUL01000004.1"/>
</dbReference>
<evidence type="ECO:0000256" key="1">
    <source>
        <dbReference type="SAM" id="Phobius"/>
    </source>
</evidence>
<feature type="transmembrane region" description="Helical" evidence="1">
    <location>
        <begin position="101"/>
        <end position="119"/>
    </location>
</feature>
<accession>A0A3D8YHQ9</accession>
<evidence type="ECO:0000259" key="2">
    <source>
        <dbReference type="Pfam" id="PF04773"/>
    </source>
</evidence>
<keyword evidence="1" id="KW-0472">Membrane</keyword>
<dbReference type="AlphaFoldDB" id="A0A3D8YHQ9"/>
<organism evidence="4 5">
    <name type="scientific">Dyadobacter luteus</name>
    <dbReference type="NCBI Taxonomy" id="2259619"/>
    <lineage>
        <taxon>Bacteria</taxon>
        <taxon>Pseudomonadati</taxon>
        <taxon>Bacteroidota</taxon>
        <taxon>Cytophagia</taxon>
        <taxon>Cytophagales</taxon>
        <taxon>Spirosomataceae</taxon>
        <taxon>Dyadobacter</taxon>
    </lineage>
</organism>
<dbReference type="PANTHER" id="PTHR30273:SF2">
    <property type="entry name" value="PROTEIN FECR"/>
    <property type="match status" value="1"/>
</dbReference>
<proteinExistence type="predicted"/>
<protein>
    <recommendedName>
        <fullName evidence="6">FecR family protein</fullName>
    </recommendedName>
</protein>
<name>A0A3D8YHQ9_9BACT</name>
<evidence type="ECO:0000313" key="5">
    <source>
        <dbReference type="Proteomes" id="UP000256373"/>
    </source>
</evidence>